<organism evidence="1">
    <name type="scientific">Anguilla anguilla</name>
    <name type="common">European freshwater eel</name>
    <name type="synonym">Muraena anguilla</name>
    <dbReference type="NCBI Taxonomy" id="7936"/>
    <lineage>
        <taxon>Eukaryota</taxon>
        <taxon>Metazoa</taxon>
        <taxon>Chordata</taxon>
        <taxon>Craniata</taxon>
        <taxon>Vertebrata</taxon>
        <taxon>Euteleostomi</taxon>
        <taxon>Actinopterygii</taxon>
        <taxon>Neopterygii</taxon>
        <taxon>Teleostei</taxon>
        <taxon>Anguilliformes</taxon>
        <taxon>Anguillidae</taxon>
        <taxon>Anguilla</taxon>
    </lineage>
</organism>
<proteinExistence type="predicted"/>
<protein>
    <submittedName>
        <fullName evidence="1">Uncharacterized protein</fullName>
    </submittedName>
</protein>
<name>A0A0E9PLQ0_ANGAN</name>
<dbReference type="AlphaFoldDB" id="A0A0E9PLQ0"/>
<accession>A0A0E9PLQ0</accession>
<evidence type="ECO:0000313" key="1">
    <source>
        <dbReference type="EMBL" id="JAH05434.1"/>
    </source>
</evidence>
<dbReference type="EMBL" id="GBXM01103143">
    <property type="protein sequence ID" value="JAH05434.1"/>
    <property type="molecule type" value="Transcribed_RNA"/>
</dbReference>
<sequence length="41" mass="4942">MYTTWSEKYCGFLSFKTFLKKTRRLDCNLFSTGNHERSQCI</sequence>
<reference evidence="1" key="2">
    <citation type="journal article" date="2015" name="Fish Shellfish Immunol.">
        <title>Early steps in the European eel (Anguilla anguilla)-Vibrio vulnificus interaction in the gills: Role of the RtxA13 toxin.</title>
        <authorList>
            <person name="Callol A."/>
            <person name="Pajuelo D."/>
            <person name="Ebbesson L."/>
            <person name="Teles M."/>
            <person name="MacKenzie S."/>
            <person name="Amaro C."/>
        </authorList>
    </citation>
    <scope>NUCLEOTIDE SEQUENCE</scope>
</reference>
<reference evidence="1" key="1">
    <citation type="submission" date="2014-11" db="EMBL/GenBank/DDBJ databases">
        <authorList>
            <person name="Amaro Gonzalez C."/>
        </authorList>
    </citation>
    <scope>NUCLEOTIDE SEQUENCE</scope>
</reference>